<keyword evidence="1" id="KW-0175">Coiled coil</keyword>
<dbReference type="Proteomes" id="UP001621714">
    <property type="component" value="Unassembled WGS sequence"/>
</dbReference>
<keyword evidence="3" id="KW-0067">ATP-binding</keyword>
<organism evidence="3 4">
    <name type="scientific">Marinospirillum alkalitolerans</name>
    <dbReference type="NCBI Taxonomy" id="3123374"/>
    <lineage>
        <taxon>Bacteria</taxon>
        <taxon>Pseudomonadati</taxon>
        <taxon>Pseudomonadota</taxon>
        <taxon>Gammaproteobacteria</taxon>
        <taxon>Oceanospirillales</taxon>
        <taxon>Oceanospirillaceae</taxon>
        <taxon>Marinospirillum</taxon>
    </lineage>
</organism>
<proteinExistence type="predicted"/>
<feature type="compositionally biased region" description="Basic and acidic residues" evidence="2">
    <location>
        <begin position="483"/>
        <end position="492"/>
    </location>
</feature>
<dbReference type="InterPro" id="IPR021979">
    <property type="entry name" value="DUF3584"/>
</dbReference>
<protein>
    <submittedName>
        <fullName evidence="3">ATP-binding protein</fullName>
    </submittedName>
</protein>
<dbReference type="GO" id="GO:0005524">
    <property type="term" value="F:ATP binding"/>
    <property type="evidence" value="ECO:0007669"/>
    <property type="project" value="UniProtKB-KW"/>
</dbReference>
<feature type="coiled-coil region" evidence="1">
    <location>
        <begin position="612"/>
        <end position="796"/>
    </location>
</feature>
<evidence type="ECO:0000313" key="4">
    <source>
        <dbReference type="Proteomes" id="UP001621714"/>
    </source>
</evidence>
<gene>
    <name evidence="3" type="ORF">V6U78_09880</name>
</gene>
<comment type="caution">
    <text evidence="3">The sequence shown here is derived from an EMBL/GenBank/DDBJ whole genome shotgun (WGS) entry which is preliminary data.</text>
</comment>
<evidence type="ECO:0000313" key="3">
    <source>
        <dbReference type="EMBL" id="MFK7161343.1"/>
    </source>
</evidence>
<feature type="coiled-coil region" evidence="1">
    <location>
        <begin position="245"/>
        <end position="378"/>
    </location>
</feature>
<accession>A0ABW8Q0D6</accession>
<feature type="compositionally biased region" description="Low complexity" evidence="2">
    <location>
        <begin position="470"/>
        <end position="482"/>
    </location>
</feature>
<dbReference type="RefSeq" id="WP_405339964.1">
    <property type="nucleotide sequence ID" value="NZ_JBANFI010000005.1"/>
</dbReference>
<feature type="coiled-coil region" evidence="1">
    <location>
        <begin position="822"/>
        <end position="874"/>
    </location>
</feature>
<evidence type="ECO:0000256" key="2">
    <source>
        <dbReference type="SAM" id="MobiDB-lite"/>
    </source>
</evidence>
<dbReference type="Pfam" id="PF12128">
    <property type="entry name" value="DUF3584"/>
    <property type="match status" value="1"/>
</dbReference>
<sequence length="1226" mass="141708">MAGLLRIVLIHTHLEGVVELDLQGHANICGTNASGKTTLQRLIPVFYGELPNKVVPKTRKKFDDFYLPHTNSYLVYEYQREQGDLCQVVLTRRAEGGVDYRFVPGAYEPSLYLLQQDQGLVARQYSDWASHLRQQQRRASAKISATSEYRSVLQNDFSFLRAQPRSAQSQLRRLAQDFSLVSGAQRLRHMEKLVSAVHAKEGKMDTLRTMLAAIFEEEGVELPSTQLRASRVREWIQAMRQSRSLSGLQAQLQQLEQGAQELARLEAELQALGPLVESQLSDAQQTQASAQEEISALEAHMQQAQQHYQIQKTQYQDQLSQLKSDLKQISLRLDDVHQRYAAYQDAGMTSLAADVEQLEVWQQQVEQDQQHLALLERQAEDVSRFFEQQRLQQAEAQLAFQQQHQQQRDALRAQEQQQQLHQQEQHQALQEQALQRLQDVSATYQQQQHQLEKQLASLQARLDYPSSDPAQRQALQAAQQRVEQARQQREQHQQQVQQQASLLRRQQQRREQAAEQQLVCRRALNESEDQLADLERQRHPSAGSLRAFLREQHPGWEQHLGKVLRDELLERRDLAPQLAESAAAQCYGLELDLSNLPCAPGAQEELMLAQSIAAAQAQRQARQAELEQAEVHLRQAEQEVKTAQEALDQAQLVEQQAQQQLIYAQEAWQRLVDEQAEQERALEAELREQHQACWAQIQALEAEAQQAFQALDQQREAQRLELEADAQQQRAEFQQRWQQLEQALADFQQAQREQEQELQAACDAQLQQRELDPDTLRQVRQRIQQRQQRIQKTRARKAELLDYQQFIRVDWQQLKPEWLEQEEELKSQLWQVEETLRSVQQQQQQQEQQCHKQLHQAQKQAQQQRILIDQLIQLRDQWRALELTGLQVAEIDPPRSSAELLDRTRQALKDQQKRAQEQRQALSAFEGQLLKEASADFSAALLKEKEQLEAAGPVTAQMWLALLADCVQVLASQQASLLLTGRNYGEDLSQFFTVFRDLNRRIGEQSRRLSAEVADDLLLEGIQKAEVKIESTIDELGFWKPLQHFSQLYQEWRAAGHPLPEEAYLDALSEVAELLRSDQELSFASLLRLELHLNEGGSDLIIRNDRQLLESSSHGMAYLILCKFLLAFTRLLRGSAQVVIHWPIDEIGTLAYHNVEKLFQACDQHQISIVGAFPNPESEVLMLFQQRYLIDRDQQRPHLRQLKRIQPQLSRLAAKLQARQLAEEKL</sequence>
<dbReference type="EMBL" id="JBANFI010000005">
    <property type="protein sequence ID" value="MFK7161343.1"/>
    <property type="molecule type" value="Genomic_DNA"/>
</dbReference>
<evidence type="ECO:0000256" key="1">
    <source>
        <dbReference type="SAM" id="Coils"/>
    </source>
</evidence>
<feature type="coiled-coil region" evidence="1">
    <location>
        <begin position="898"/>
        <end position="928"/>
    </location>
</feature>
<keyword evidence="4" id="KW-1185">Reference proteome</keyword>
<reference evidence="3 4" key="1">
    <citation type="submission" date="2024-02" db="EMBL/GenBank/DDBJ databases">
        <title>Marinospirillum sp. MEB 164 isolated from Lonar lake sediment.</title>
        <authorList>
            <person name="Joshi A."/>
            <person name="Thite S."/>
        </authorList>
    </citation>
    <scope>NUCLEOTIDE SEQUENCE [LARGE SCALE GENOMIC DNA]</scope>
    <source>
        <strain evidence="3 4">MEB164</strain>
    </source>
</reference>
<feature type="region of interest" description="Disordered" evidence="2">
    <location>
        <begin position="466"/>
        <end position="497"/>
    </location>
</feature>
<name>A0ABW8Q0D6_9GAMM</name>
<keyword evidence="3" id="KW-0547">Nucleotide-binding</keyword>